<feature type="compositionally biased region" description="Polar residues" evidence="2">
    <location>
        <begin position="706"/>
        <end position="721"/>
    </location>
</feature>
<name>A0A843V811_COLES</name>
<dbReference type="PANTHER" id="PTHR46265:SF2">
    <property type="entry name" value="RHO GTPASE-ACTIVATING PROTEIN 7"/>
    <property type="match status" value="1"/>
</dbReference>
<feature type="compositionally biased region" description="Polar residues" evidence="2">
    <location>
        <begin position="16"/>
        <end position="31"/>
    </location>
</feature>
<dbReference type="Gene3D" id="1.10.555.10">
    <property type="entry name" value="Rho GTPase activation protein"/>
    <property type="match status" value="1"/>
</dbReference>
<feature type="coiled-coil region" evidence="1">
    <location>
        <begin position="805"/>
        <end position="846"/>
    </location>
</feature>
<dbReference type="Proteomes" id="UP000652761">
    <property type="component" value="Unassembled WGS sequence"/>
</dbReference>
<evidence type="ECO:0000259" key="3">
    <source>
        <dbReference type="PROSITE" id="PS50238"/>
    </source>
</evidence>
<feature type="region of interest" description="Disordered" evidence="2">
    <location>
        <begin position="1"/>
        <end position="143"/>
    </location>
</feature>
<feature type="compositionally biased region" description="Pro residues" evidence="2">
    <location>
        <begin position="120"/>
        <end position="134"/>
    </location>
</feature>
<feature type="domain" description="Rho-GAP" evidence="3">
    <location>
        <begin position="334"/>
        <end position="533"/>
    </location>
</feature>
<dbReference type="Pfam" id="PF00620">
    <property type="entry name" value="RhoGAP"/>
    <property type="match status" value="1"/>
</dbReference>
<dbReference type="PROSITE" id="PS50238">
    <property type="entry name" value="RHOGAP"/>
    <property type="match status" value="1"/>
</dbReference>
<dbReference type="PANTHER" id="PTHR46265">
    <property type="entry name" value="RHO GTPASE-ACTIVATING PROTEIN 7"/>
    <property type="match status" value="1"/>
</dbReference>
<feature type="non-terminal residue" evidence="4">
    <location>
        <position position="919"/>
    </location>
</feature>
<organism evidence="4 5">
    <name type="scientific">Colocasia esculenta</name>
    <name type="common">Wild taro</name>
    <name type="synonym">Arum esculentum</name>
    <dbReference type="NCBI Taxonomy" id="4460"/>
    <lineage>
        <taxon>Eukaryota</taxon>
        <taxon>Viridiplantae</taxon>
        <taxon>Streptophyta</taxon>
        <taxon>Embryophyta</taxon>
        <taxon>Tracheophyta</taxon>
        <taxon>Spermatophyta</taxon>
        <taxon>Magnoliopsida</taxon>
        <taxon>Liliopsida</taxon>
        <taxon>Araceae</taxon>
        <taxon>Aroideae</taxon>
        <taxon>Colocasieae</taxon>
        <taxon>Colocasia</taxon>
    </lineage>
</organism>
<dbReference type="GO" id="GO:0007165">
    <property type="term" value="P:signal transduction"/>
    <property type="evidence" value="ECO:0007669"/>
    <property type="project" value="InterPro"/>
</dbReference>
<dbReference type="Pfam" id="PF14389">
    <property type="entry name" value="Lzipper-MIP1"/>
    <property type="match status" value="1"/>
</dbReference>
<dbReference type="EMBL" id="NMUH01001432">
    <property type="protein sequence ID" value="MQL92278.1"/>
    <property type="molecule type" value="Genomic_DNA"/>
</dbReference>
<dbReference type="InterPro" id="IPR025757">
    <property type="entry name" value="MIP1_Leuzipper"/>
</dbReference>
<dbReference type="SUPFAM" id="SSF48350">
    <property type="entry name" value="GTPase activation domain, GAP"/>
    <property type="match status" value="1"/>
</dbReference>
<dbReference type="SUPFAM" id="SSF50729">
    <property type="entry name" value="PH domain-like"/>
    <property type="match status" value="1"/>
</dbReference>
<dbReference type="AlphaFoldDB" id="A0A843V811"/>
<feature type="compositionally biased region" description="Basic and acidic residues" evidence="2">
    <location>
        <begin position="48"/>
        <end position="59"/>
    </location>
</feature>
<reference evidence="4" key="1">
    <citation type="submission" date="2017-07" db="EMBL/GenBank/DDBJ databases">
        <title>Taro Niue Genome Assembly and Annotation.</title>
        <authorList>
            <person name="Atibalentja N."/>
            <person name="Keating K."/>
            <person name="Fields C.J."/>
        </authorList>
    </citation>
    <scope>NUCLEOTIDE SEQUENCE</scope>
    <source>
        <strain evidence="4">Niue_2</strain>
        <tissue evidence="4">Leaf</tissue>
    </source>
</reference>
<evidence type="ECO:0000313" key="4">
    <source>
        <dbReference type="EMBL" id="MQL92278.1"/>
    </source>
</evidence>
<gene>
    <name evidence="4" type="ORF">Taro_024903</name>
</gene>
<protein>
    <recommendedName>
        <fullName evidence="3">Rho-GAP domain-containing protein</fullName>
    </recommendedName>
</protein>
<proteinExistence type="predicted"/>
<dbReference type="InterPro" id="IPR052799">
    <property type="entry name" value="Rho_GAP_Regulators"/>
</dbReference>
<feature type="compositionally biased region" description="Basic and acidic residues" evidence="2">
    <location>
        <begin position="657"/>
        <end position="669"/>
    </location>
</feature>
<evidence type="ECO:0000313" key="5">
    <source>
        <dbReference type="Proteomes" id="UP000652761"/>
    </source>
</evidence>
<feature type="compositionally biased region" description="Low complexity" evidence="2">
    <location>
        <begin position="32"/>
        <end position="43"/>
    </location>
</feature>
<evidence type="ECO:0000256" key="1">
    <source>
        <dbReference type="SAM" id="Coils"/>
    </source>
</evidence>
<sequence length="919" mass="102183">MLYFGKYRPNDWSVGLSVTTNPSPRNPQQGARSHSSRPSPSVSLRGDTSCRVERERESSNRQGVRGVCSRERKRRERERDQRPPLSPSSGCGEKPGATARRRTTLTREGIPPAFLSLLFPRPPHPPLSSSPHTPPTRAGRTRELHRRCGGHAGSLSSDRQIGASRWRCNICMKMSYSASHAEERVIQVFGVQGPPIILINKSISALIATYRLDIMEEKNAPSQKGSEVNLTLGGIDLNNSGSVVVKADKKLLTVLFPDGRDGRAFTLKAETLEDMYEWKTALENALAQAPSATLAMGQTGIFRNDVMESIEASFEQWKDKKSIKSMIIGRPILLALEDVDGSPSFLEKALRFIERYGVKVEGILRQSADVEEVERRVQEYEQGKNEFSPDEDAHVICDCIKHVLRELPTSPVPASCCTALLEAFRSNRGARISAIHTVISEMLPEPNRRLLQRILMMMREVASHKSENRMTISAVAACMSPLLLRPLLAGDCELEDAFDMGGDGSIQLLQAAAAANHAQAIVIILLEEYEKIFLDVLQEDAFSSELYSGSEDCDDGGDEEEEEQEDEDGDEDEEEDGEDEDEDEDEGDEEETTDDEILENGDYHDAQNDIDHSTEDVLENESIGTESLDESRSDLCVDLYEKKALEYQDLGVVTPKSSKDIEASEKDTDTAPSTATQHDINEELSISPHSPLPQHGGTPKSFSPKCENSNSSASMTDSNENLEGVPRSVYPMQKSISNITSSGANNCQLQKSARKNLSLESIEFCIDDESEIQRLETVKSDLQVKIAKEVLLDCKFLLQGNAMLQSSLEKRKEALHERRLALEQDVKRLQEQLQKERDLRASLEAGLMNMKPGHLSLSSIMDHKMRADLEEIALAEADVSNLKEIVSDLHGQLDEQLRQYYGTLCESCGQQQYANLLSI</sequence>
<feature type="region of interest" description="Disordered" evidence="2">
    <location>
        <begin position="685"/>
        <end position="725"/>
    </location>
</feature>
<dbReference type="OrthoDB" id="2157866at2759"/>
<evidence type="ECO:0000256" key="2">
    <source>
        <dbReference type="SAM" id="MobiDB-lite"/>
    </source>
</evidence>
<accession>A0A843V811</accession>
<comment type="caution">
    <text evidence="4">The sequence shown here is derived from an EMBL/GenBank/DDBJ whole genome shotgun (WGS) entry which is preliminary data.</text>
</comment>
<dbReference type="SMART" id="SM00324">
    <property type="entry name" value="RhoGAP"/>
    <property type="match status" value="1"/>
</dbReference>
<keyword evidence="5" id="KW-1185">Reference proteome</keyword>
<feature type="compositionally biased region" description="Acidic residues" evidence="2">
    <location>
        <begin position="551"/>
        <end position="599"/>
    </location>
</feature>
<dbReference type="InterPro" id="IPR008936">
    <property type="entry name" value="Rho_GTPase_activation_prot"/>
</dbReference>
<keyword evidence="1" id="KW-0175">Coiled coil</keyword>
<feature type="region of interest" description="Disordered" evidence="2">
    <location>
        <begin position="656"/>
        <end position="675"/>
    </location>
</feature>
<dbReference type="InterPro" id="IPR000198">
    <property type="entry name" value="RhoGAP_dom"/>
</dbReference>
<feature type="region of interest" description="Disordered" evidence="2">
    <location>
        <begin position="547"/>
        <end position="609"/>
    </location>
</feature>
<dbReference type="CDD" id="cd00159">
    <property type="entry name" value="RhoGAP"/>
    <property type="match status" value="1"/>
</dbReference>